<feature type="domain" description="Amidase" evidence="2">
    <location>
        <begin position="27"/>
        <end position="454"/>
    </location>
</feature>
<dbReference type="Proteomes" id="UP000245252">
    <property type="component" value="Unassembled WGS sequence"/>
</dbReference>
<gene>
    <name evidence="3" type="ORF">DEM27_14255</name>
</gene>
<reference evidence="3 4" key="1">
    <citation type="submission" date="2018-05" db="EMBL/GenBank/DDBJ databases">
        <title>The draft genome of strain NS-104.</title>
        <authorList>
            <person name="Hang P."/>
            <person name="Jiang J."/>
        </authorList>
    </citation>
    <scope>NUCLEOTIDE SEQUENCE [LARGE SCALE GENOMIC DNA]</scope>
    <source>
        <strain evidence="3 4">NS-104</strain>
    </source>
</reference>
<dbReference type="OrthoDB" id="9777859at2"/>
<dbReference type="Pfam" id="PF01425">
    <property type="entry name" value="Amidase"/>
    <property type="match status" value="1"/>
</dbReference>
<keyword evidence="4" id="KW-1185">Reference proteome</keyword>
<evidence type="ECO:0000313" key="3">
    <source>
        <dbReference type="EMBL" id="PWE55829.1"/>
    </source>
</evidence>
<name>A0A2U2DRI0_9HYPH</name>
<evidence type="ECO:0000313" key="4">
    <source>
        <dbReference type="Proteomes" id="UP000245252"/>
    </source>
</evidence>
<dbReference type="EMBL" id="QFBC01000005">
    <property type="protein sequence ID" value="PWE55829.1"/>
    <property type="molecule type" value="Genomic_DNA"/>
</dbReference>
<protein>
    <submittedName>
        <fullName evidence="3">Amidase</fullName>
    </submittedName>
</protein>
<accession>A0A2U2DRI0</accession>
<comment type="similarity">
    <text evidence="1">Belongs to the amidase family.</text>
</comment>
<dbReference type="RefSeq" id="WP_109458907.1">
    <property type="nucleotide sequence ID" value="NZ_QFBC01000005.1"/>
</dbReference>
<organism evidence="3 4">
    <name type="scientific">Metarhizobium album</name>
    <dbReference type="NCBI Taxonomy" id="2182425"/>
    <lineage>
        <taxon>Bacteria</taxon>
        <taxon>Pseudomonadati</taxon>
        <taxon>Pseudomonadota</taxon>
        <taxon>Alphaproteobacteria</taxon>
        <taxon>Hyphomicrobiales</taxon>
        <taxon>Rhizobiaceae</taxon>
        <taxon>Metarhizobium</taxon>
    </lineage>
</organism>
<dbReference type="PANTHER" id="PTHR11895">
    <property type="entry name" value="TRANSAMIDASE"/>
    <property type="match status" value="1"/>
</dbReference>
<dbReference type="InterPro" id="IPR023631">
    <property type="entry name" value="Amidase_dom"/>
</dbReference>
<dbReference type="PANTHER" id="PTHR11895:SF7">
    <property type="entry name" value="GLUTAMYL-TRNA(GLN) AMIDOTRANSFERASE SUBUNIT A, MITOCHONDRIAL"/>
    <property type="match status" value="1"/>
</dbReference>
<proteinExistence type="inferred from homology"/>
<dbReference type="Gene3D" id="3.90.1300.10">
    <property type="entry name" value="Amidase signature (AS) domain"/>
    <property type="match status" value="1"/>
</dbReference>
<sequence>MAAFDFTRYDALGLAGLIRSKEISAEELLDATIARIEALNPKLNAVVHAHFDLARKAIADGLPDGAFTGVPFLIKNTGFEVDGMILSTGSELHRNTVSRRDGTLAARYKAGGLVILGKSNTPEFALSFTTESDAFGPVHNPWDLTRTAGGSSGGSTAAVAAGLVAFANSSDGAGSTRLPASHCGLFGFKPTRMRNPLGPVAVEAIAGMSTPHAVSWSVRDNAALLDVSAGSDVGDPYAAPAEEGTYLASLARPPKCLRIGMTLTAPTGTAIDPQVLAAVRDTARKLEGLGHHVEDVADAGYDGHALMKAWRIIAGVSAATGISFSQQPGGPDPIEQIEPVNQEWVREGRSRSGIDYMWAINQLHATARALGRFFARYDILLSPVADTPAPKLGELAGRGRHLDEFFARFWSHGPFTAAFNASGCPAMSVPLAMSDDGLPIGIHFGAAFGRDALLFSLAAQLEQAFPWFDRRPPAPFGHAA</sequence>
<dbReference type="InterPro" id="IPR036928">
    <property type="entry name" value="AS_sf"/>
</dbReference>
<dbReference type="GO" id="GO:0003824">
    <property type="term" value="F:catalytic activity"/>
    <property type="evidence" value="ECO:0007669"/>
    <property type="project" value="InterPro"/>
</dbReference>
<dbReference type="InterPro" id="IPR000120">
    <property type="entry name" value="Amidase"/>
</dbReference>
<comment type="caution">
    <text evidence="3">The sequence shown here is derived from an EMBL/GenBank/DDBJ whole genome shotgun (WGS) entry which is preliminary data.</text>
</comment>
<dbReference type="AlphaFoldDB" id="A0A2U2DRI0"/>
<evidence type="ECO:0000259" key="2">
    <source>
        <dbReference type="Pfam" id="PF01425"/>
    </source>
</evidence>
<evidence type="ECO:0000256" key="1">
    <source>
        <dbReference type="ARBA" id="ARBA00009199"/>
    </source>
</evidence>
<dbReference type="SUPFAM" id="SSF75304">
    <property type="entry name" value="Amidase signature (AS) enzymes"/>
    <property type="match status" value="1"/>
</dbReference>